<accession>A0A4Q5KNT0</accession>
<gene>
    <name evidence="1" type="ORF">ERW57_18415</name>
</gene>
<reference evidence="1 2" key="1">
    <citation type="submission" date="2019-02" db="EMBL/GenBank/DDBJ databases">
        <title>Genome sequences of Aliivibrio finisterrensis strains from farmed Atlantic salmon.</title>
        <authorList>
            <person name="Bowman J.P."/>
        </authorList>
    </citation>
    <scope>NUCLEOTIDE SEQUENCE [LARGE SCALE GENOMIC DNA]</scope>
    <source>
        <strain evidence="1 2">A46</strain>
    </source>
</reference>
<evidence type="ECO:0000313" key="1">
    <source>
        <dbReference type="EMBL" id="RYU47466.1"/>
    </source>
</evidence>
<dbReference type="Proteomes" id="UP000294063">
    <property type="component" value="Unassembled WGS sequence"/>
</dbReference>
<dbReference type="AlphaFoldDB" id="A0A4Q5KNT0"/>
<sequence length="228" mass="25399">MKLPVKLILAVLFLVILGMGAIALTKTFNTAPFGSNEGDEYITIKGAKPKDVNVTGWATFYGGGEKCDSFSFSANTGKVTRAAKGTVKIEHDFSEDENSYELRIPYKSNNTNCGMTMYSVSLDVNNAFDKVFAGFRVARSAEITYRTLPSTVQLESRNCNASIHKWVEIERWSGDISCDFYINNKKLQGDQNSINMDFDLFNDSTVIRYDIIAGKDYRSEPMDPEVGP</sequence>
<protein>
    <submittedName>
        <fullName evidence="1">Uncharacterized protein</fullName>
    </submittedName>
</protein>
<evidence type="ECO:0000313" key="2">
    <source>
        <dbReference type="Proteomes" id="UP000294063"/>
    </source>
</evidence>
<name>A0A4Q5KNT0_9GAMM</name>
<comment type="caution">
    <text evidence="1">The sequence shown here is derived from an EMBL/GenBank/DDBJ whole genome shotgun (WGS) entry which is preliminary data.</text>
</comment>
<dbReference type="EMBL" id="SEZK01000062">
    <property type="protein sequence ID" value="RYU47466.1"/>
    <property type="molecule type" value="Genomic_DNA"/>
</dbReference>
<organism evidence="1 2">
    <name type="scientific">Aliivibrio finisterrensis</name>
    <dbReference type="NCBI Taxonomy" id="511998"/>
    <lineage>
        <taxon>Bacteria</taxon>
        <taxon>Pseudomonadati</taxon>
        <taxon>Pseudomonadota</taxon>
        <taxon>Gammaproteobacteria</taxon>
        <taxon>Vibrionales</taxon>
        <taxon>Vibrionaceae</taxon>
        <taxon>Aliivibrio</taxon>
    </lineage>
</organism>
<dbReference type="RefSeq" id="WP_130049388.1">
    <property type="nucleotide sequence ID" value="NZ_SEZK01000062.1"/>
</dbReference>
<proteinExistence type="predicted"/>